<feature type="region of interest" description="Disordered" evidence="1">
    <location>
        <begin position="1"/>
        <end position="60"/>
    </location>
</feature>
<evidence type="ECO:0000313" key="2">
    <source>
        <dbReference type="EMBL" id="RVU03063.1"/>
    </source>
</evidence>
<comment type="caution">
    <text evidence="2">The sequence shown here is derived from an EMBL/GenBank/DDBJ whole genome shotgun (WGS) entry which is preliminary data.</text>
</comment>
<dbReference type="RefSeq" id="WP_127703428.1">
    <property type="nucleotide sequence ID" value="NZ_SACK01000001.1"/>
</dbReference>
<proteinExistence type="predicted"/>
<dbReference type="OrthoDB" id="773024at2"/>
<accession>A0A3S3TKE5</accession>
<dbReference type="Proteomes" id="UP000282759">
    <property type="component" value="Unassembled WGS sequence"/>
</dbReference>
<name>A0A3S3TKE5_9SPHI</name>
<gene>
    <name evidence="2" type="ORF">EOD41_03775</name>
</gene>
<feature type="compositionally biased region" description="Basic and acidic residues" evidence="1">
    <location>
        <begin position="50"/>
        <end position="60"/>
    </location>
</feature>
<dbReference type="EMBL" id="SACK01000001">
    <property type="protein sequence ID" value="RVU03063.1"/>
    <property type="molecule type" value="Genomic_DNA"/>
</dbReference>
<reference evidence="2 3" key="1">
    <citation type="submission" date="2019-01" db="EMBL/GenBank/DDBJ databases">
        <authorList>
            <person name="Chen W.-M."/>
        </authorList>
    </citation>
    <scope>NUCLEOTIDE SEQUENCE [LARGE SCALE GENOMIC DNA]</scope>
    <source>
        <strain evidence="2 3">YBJ-36</strain>
    </source>
</reference>
<organism evidence="2 3">
    <name type="scientific">Mucilaginibacter limnophilus</name>
    <dbReference type="NCBI Taxonomy" id="1932778"/>
    <lineage>
        <taxon>Bacteria</taxon>
        <taxon>Pseudomonadati</taxon>
        <taxon>Bacteroidota</taxon>
        <taxon>Sphingobacteriia</taxon>
        <taxon>Sphingobacteriales</taxon>
        <taxon>Sphingobacteriaceae</taxon>
        <taxon>Mucilaginibacter</taxon>
    </lineage>
</organism>
<sequence>MKKENDFKSSGNFQGSSTADRAFNNLREDTKSKGISNGGGQRSDQTSNRDNNRKHDNKKS</sequence>
<evidence type="ECO:0000256" key="1">
    <source>
        <dbReference type="SAM" id="MobiDB-lite"/>
    </source>
</evidence>
<keyword evidence="3" id="KW-1185">Reference proteome</keyword>
<dbReference type="AlphaFoldDB" id="A0A3S3TKE5"/>
<evidence type="ECO:0000313" key="3">
    <source>
        <dbReference type="Proteomes" id="UP000282759"/>
    </source>
</evidence>
<feature type="compositionally biased region" description="Polar residues" evidence="1">
    <location>
        <begin position="8"/>
        <end position="19"/>
    </location>
</feature>
<protein>
    <submittedName>
        <fullName evidence="2">Uncharacterized protein</fullName>
    </submittedName>
</protein>